<keyword evidence="5" id="KW-1185">Reference proteome</keyword>
<feature type="region of interest" description="Disordered" evidence="2">
    <location>
        <begin position="675"/>
        <end position="700"/>
    </location>
</feature>
<gene>
    <name evidence="4" type="ORF">LBRM_22_1210</name>
</gene>
<dbReference type="GeneID" id="5415605"/>
<sequence length="700" mass="77494">MTGLRDKVAEQAAEMAALRQALAEARRGSTAAGATLRDGGADVQALCGGVVEHMFAGCSSVALVDVDVDVGAASIVDQVDLTDEMDMCGDVDVIYEHQLRGSLVVRKLVDGCGCDGCGGDRMGILGEDFEDGGGSVREAEVLRSALTECKEKIAALQVEVRTAREAVEELRWYDERRDNCVEGKPLCQTHVECFLEGTEWSWVASLCEEELKWRLRVDCSRACHVNVDCVRLVGYVLGSLRAEFCVEHNTDVDGSELKDRVAEYPFPSAWALFRRLVGEQKASEPLLSEMHHRAAQKLFSEEALGRVVAQLEEAYARQAFTSERSEQKSELLRAAASALAKEVVSSRWECTDRLERLEELAVLLLEARESERELRDRLFAAEESIHELHRRHDDDRDGLVSAEAEKRRSLDACVARVASQDETIRVQAEQIVGLQELVQALSSALSEKNADLISAHAQAVALSREVDEKAAAYTDTLEKLEKCVETLELSRTNELVLSQTLYEAEHQCTQLRGTIEIDAASHQAELVSATAERDRLKEGMEVLRELLPLLLAAAEAHRQEDSGDAGAGVDEGTITSALDASFSLEGYVAAQELREVLLCHLSCVEQLRRDKEVLADELVEAEKARGDYAGSLEEALQSLMEERELRMRTYESQLQFSEQMMRELAMMRNAEEDEMVDEKADMEVNSSYELPSIRSSSPAA</sequence>
<reference evidence="4 5" key="1">
    <citation type="journal article" date="2007" name="Nat. Genet.">
        <title>Comparative genomic analysis of three Leishmania species that cause diverse human disease.</title>
        <authorList>
            <person name="Peacock C.S."/>
            <person name="Seeger K."/>
            <person name="Harris D."/>
            <person name="Murphy L."/>
            <person name="Ruiz J.C."/>
            <person name="Quail M.A."/>
            <person name="Peters N."/>
            <person name="Adlem E."/>
            <person name="Tivey A."/>
            <person name="Aslett M."/>
            <person name="Kerhornou A."/>
            <person name="Ivens A."/>
            <person name="Fraser A."/>
            <person name="Rajandream M.A."/>
            <person name="Carver T."/>
            <person name="Norbertczak H."/>
            <person name="Chillingworth T."/>
            <person name="Hance Z."/>
            <person name="Jagels K."/>
            <person name="Moule S."/>
            <person name="Ormond D."/>
            <person name="Rutter S."/>
            <person name="Squares R."/>
            <person name="Whitehead S."/>
            <person name="Rabbinowitsch E."/>
            <person name="Arrowsmith C."/>
            <person name="White B."/>
            <person name="Thurston S."/>
            <person name="Bringaud F."/>
            <person name="Baldauf S.L."/>
            <person name="Faulconbridge A."/>
            <person name="Jeffares D."/>
            <person name="Depledge D.P."/>
            <person name="Oyola S.O."/>
            <person name="Hilley J.D."/>
            <person name="Brito L.O."/>
            <person name="Tosi L.R."/>
            <person name="Barrell B."/>
            <person name="Cruz A.K."/>
            <person name="Mottram J.C."/>
            <person name="Smith D.F."/>
            <person name="Berriman M."/>
        </authorList>
    </citation>
    <scope>NUCLEOTIDE SEQUENCE [LARGE SCALE GENOMIC DNA]</scope>
    <source>
        <strain evidence="4 5">MHOM/BR/75/M2904</strain>
    </source>
</reference>
<dbReference type="EMBL" id="FR798997">
    <property type="protein sequence ID" value="CAM45185.2"/>
    <property type="molecule type" value="Genomic_DNA"/>
</dbReference>
<dbReference type="Pfam" id="PF23398">
    <property type="entry name" value="FAZ1_cons"/>
    <property type="match status" value="1"/>
</dbReference>
<evidence type="ECO:0000313" key="4">
    <source>
        <dbReference type="EMBL" id="CAM45185.2"/>
    </source>
</evidence>
<dbReference type="PANTHER" id="PTHR36685:SF1">
    <property type="match status" value="1"/>
</dbReference>
<dbReference type="KEGG" id="lbz:LBRM_22_1210"/>
<dbReference type="VEuPathDB" id="TriTrypDB:LbrM.22.1210"/>
<keyword evidence="1" id="KW-0175">Coiled coil</keyword>
<dbReference type="InterPro" id="IPR056614">
    <property type="entry name" value="FAZ1_cons"/>
</dbReference>
<dbReference type="Proteomes" id="UP000007258">
    <property type="component" value="Chromosome 22"/>
</dbReference>
<dbReference type="PANTHER" id="PTHR36685">
    <property type="match status" value="1"/>
</dbReference>
<evidence type="ECO:0000259" key="3">
    <source>
        <dbReference type="Pfam" id="PF23398"/>
    </source>
</evidence>
<dbReference type="InParanoid" id="A4HCH4"/>
<name>A4HCH4_LEIBR</name>
<evidence type="ECO:0000256" key="2">
    <source>
        <dbReference type="SAM" id="MobiDB-lite"/>
    </source>
</evidence>
<dbReference type="RefSeq" id="XP_001565039.2">
    <property type="nucleotide sequence ID" value="XM_001564989.2"/>
</dbReference>
<dbReference type="AlphaFoldDB" id="A4HCH4"/>
<evidence type="ECO:0000313" key="5">
    <source>
        <dbReference type="Proteomes" id="UP000007258"/>
    </source>
</evidence>
<feature type="compositionally biased region" description="Polar residues" evidence="2">
    <location>
        <begin position="684"/>
        <end position="700"/>
    </location>
</feature>
<feature type="coiled-coil region" evidence="1">
    <location>
        <begin position="139"/>
        <end position="166"/>
    </location>
</feature>
<organism evidence="4 5">
    <name type="scientific">Leishmania braziliensis</name>
    <dbReference type="NCBI Taxonomy" id="5660"/>
    <lineage>
        <taxon>Eukaryota</taxon>
        <taxon>Discoba</taxon>
        <taxon>Euglenozoa</taxon>
        <taxon>Kinetoplastea</taxon>
        <taxon>Metakinetoplastina</taxon>
        <taxon>Trypanosomatida</taxon>
        <taxon>Trypanosomatidae</taxon>
        <taxon>Leishmaniinae</taxon>
        <taxon>Leishmania</taxon>
        <taxon>Leishmania braziliensis species complex</taxon>
    </lineage>
</organism>
<protein>
    <recommendedName>
        <fullName evidence="3">Flagellar attachment zone protein 1 conserved domain-containing protein</fullName>
    </recommendedName>
</protein>
<reference evidence="4 5" key="2">
    <citation type="journal article" date="2011" name="Genome Res.">
        <title>Chromosome and gene copy number variation allow major structural change between species and strains of Leishmania.</title>
        <authorList>
            <person name="Rogers M.B."/>
            <person name="Hilley J.D."/>
            <person name="Dickens N.J."/>
            <person name="Wilkes J."/>
            <person name="Bates P.A."/>
            <person name="Depledge D.P."/>
            <person name="Harris D."/>
            <person name="Her Y."/>
            <person name="Herzyk P."/>
            <person name="Imamura H."/>
            <person name="Otto T.D."/>
            <person name="Sanders M."/>
            <person name="Seeger K."/>
            <person name="Dujardin J.C."/>
            <person name="Berriman M."/>
            <person name="Smith D.F."/>
            <person name="Hertz-Fowler C."/>
            <person name="Mottram J.C."/>
        </authorList>
    </citation>
    <scope>NUCLEOTIDE SEQUENCE [LARGE SCALE GENOMIC DNA]</scope>
    <source>
        <strain evidence="4 5">MHOM/BR/75/M2904</strain>
    </source>
</reference>
<evidence type="ECO:0000256" key="1">
    <source>
        <dbReference type="SAM" id="Coils"/>
    </source>
</evidence>
<feature type="domain" description="Flagellar attachment zone protein 1 conserved" evidence="3">
    <location>
        <begin position="188"/>
        <end position="274"/>
    </location>
</feature>
<accession>A4HCH4</accession>
<proteinExistence type="predicted"/>
<feature type="coiled-coil region" evidence="1">
    <location>
        <begin position="1"/>
        <end position="28"/>
    </location>
</feature>